<organism evidence="1 2">
    <name type="scientific">Ascaris lumbricoides</name>
    <name type="common">Giant roundworm</name>
    <dbReference type="NCBI Taxonomy" id="6252"/>
    <lineage>
        <taxon>Eukaryota</taxon>
        <taxon>Metazoa</taxon>
        <taxon>Ecdysozoa</taxon>
        <taxon>Nematoda</taxon>
        <taxon>Chromadorea</taxon>
        <taxon>Rhabditida</taxon>
        <taxon>Spirurina</taxon>
        <taxon>Ascaridomorpha</taxon>
        <taxon>Ascaridoidea</taxon>
        <taxon>Ascarididae</taxon>
        <taxon>Ascaris</taxon>
    </lineage>
</organism>
<proteinExistence type="predicted"/>
<name>A0A0M3HIB7_ASCLU</name>
<keyword evidence="1" id="KW-1185">Reference proteome</keyword>
<evidence type="ECO:0000313" key="1">
    <source>
        <dbReference type="Proteomes" id="UP000036681"/>
    </source>
</evidence>
<reference evidence="2" key="1">
    <citation type="submission" date="2017-02" db="UniProtKB">
        <authorList>
            <consortium name="WormBaseParasite"/>
        </authorList>
    </citation>
    <scope>IDENTIFICATION</scope>
</reference>
<evidence type="ECO:0000313" key="2">
    <source>
        <dbReference type="WBParaSite" id="ALUE_0000126201-mRNA-1"/>
    </source>
</evidence>
<accession>A0A0M3HIB7</accession>
<dbReference type="AlphaFoldDB" id="A0A0M3HIB7"/>
<protein>
    <submittedName>
        <fullName evidence="2">Uncharacterized protein</fullName>
    </submittedName>
</protein>
<sequence length="76" mass="8127">MCHEPSTSMLPSASSSSQERKCSLSTAMHGLPCVVDLALVMDGSLNVPSLAQVVQWVLFFSLMGQKWALIGSDSVE</sequence>
<dbReference type="Proteomes" id="UP000036681">
    <property type="component" value="Unplaced"/>
</dbReference>
<dbReference type="WBParaSite" id="ALUE_0000126201-mRNA-1">
    <property type="protein sequence ID" value="ALUE_0000126201-mRNA-1"/>
    <property type="gene ID" value="ALUE_0000126201"/>
</dbReference>